<sequence>MIPRTTTRFTQESDFRQLRDFGQKFSATFEFIGAHWRGLGQVMLYLVLPTAILQGILTALLQNQVLTQALHVAGTGVSKLQQMTMLNGMYQSPIYWVNVAISGIFIMFLVLTVYGYVRCCLRPVPSPSPIGVGEVWEVVKREFIGSYLSYFGLLIVIVIGFFLLGFPGIYLSVAFSLFYITKVVEGTGFMGTCQRCLQLVRGKWWSTFGLIMVMSFALGIVIAVVGGVVGGVSYFAAKQVGFLQTTDPSSSLGLFTVITSALTGLINLLIYPPLLLALAFQYFNLVERRDGVGLRNMVNQLGQAPAAVHNADYRPDDEGEY</sequence>
<comment type="caution">
    <text evidence="2">The sequence shown here is derived from an EMBL/GenBank/DDBJ whole genome shotgun (WGS) entry which is preliminary data.</text>
</comment>
<evidence type="ECO:0000313" key="2">
    <source>
        <dbReference type="EMBL" id="NKI91515.1"/>
    </source>
</evidence>
<keyword evidence="1" id="KW-1133">Transmembrane helix</keyword>
<feature type="transmembrane region" description="Helical" evidence="1">
    <location>
        <begin position="95"/>
        <end position="117"/>
    </location>
</feature>
<dbReference type="RefSeq" id="WP_168675081.1">
    <property type="nucleotide sequence ID" value="NZ_JAAVTK010000018.1"/>
</dbReference>
<feature type="transmembrane region" description="Helical" evidence="1">
    <location>
        <begin position="257"/>
        <end position="280"/>
    </location>
</feature>
<evidence type="ECO:0000313" key="3">
    <source>
        <dbReference type="Proteomes" id="UP000717634"/>
    </source>
</evidence>
<evidence type="ECO:0008006" key="4">
    <source>
        <dbReference type="Google" id="ProtNLM"/>
    </source>
</evidence>
<reference evidence="2 3" key="1">
    <citation type="submission" date="2020-03" db="EMBL/GenBank/DDBJ databases">
        <title>Genomic Encyclopedia of Type Strains, Phase IV (KMG-V): Genome sequencing to study the core and pangenomes of soil and plant-associated prokaryotes.</title>
        <authorList>
            <person name="Whitman W."/>
        </authorList>
    </citation>
    <scope>NUCLEOTIDE SEQUENCE [LARGE SCALE GENOMIC DNA]</scope>
    <source>
        <strain evidence="2 3">1B</strain>
    </source>
</reference>
<keyword evidence="1" id="KW-0812">Transmembrane</keyword>
<organism evidence="2 3">
    <name type="scientific">Hymenobacter artigasi</name>
    <dbReference type="NCBI Taxonomy" id="2719616"/>
    <lineage>
        <taxon>Bacteria</taxon>
        <taxon>Pseudomonadati</taxon>
        <taxon>Bacteroidota</taxon>
        <taxon>Cytophagia</taxon>
        <taxon>Cytophagales</taxon>
        <taxon>Hymenobacteraceae</taxon>
        <taxon>Hymenobacter</taxon>
    </lineage>
</organism>
<feature type="transmembrane region" description="Helical" evidence="1">
    <location>
        <begin position="42"/>
        <end position="61"/>
    </location>
</feature>
<gene>
    <name evidence="2" type="ORF">HBN54_004135</name>
</gene>
<feature type="transmembrane region" description="Helical" evidence="1">
    <location>
        <begin position="147"/>
        <end position="180"/>
    </location>
</feature>
<protein>
    <recommendedName>
        <fullName evidence="4">Glycerophosphoryl diester phosphodiesterase membrane domain-containing protein</fullName>
    </recommendedName>
</protein>
<name>A0ABX1HN01_9BACT</name>
<proteinExistence type="predicted"/>
<feature type="transmembrane region" description="Helical" evidence="1">
    <location>
        <begin position="204"/>
        <end position="237"/>
    </location>
</feature>
<evidence type="ECO:0000256" key="1">
    <source>
        <dbReference type="SAM" id="Phobius"/>
    </source>
</evidence>
<accession>A0ABX1HN01</accession>
<keyword evidence="1" id="KW-0472">Membrane</keyword>
<dbReference type="EMBL" id="JAAVTK010000018">
    <property type="protein sequence ID" value="NKI91515.1"/>
    <property type="molecule type" value="Genomic_DNA"/>
</dbReference>
<dbReference type="Proteomes" id="UP000717634">
    <property type="component" value="Unassembled WGS sequence"/>
</dbReference>
<keyword evidence="3" id="KW-1185">Reference proteome</keyword>